<accession>M3AHG4</accession>
<feature type="compositionally biased region" description="Low complexity" evidence="1">
    <location>
        <begin position="431"/>
        <end position="451"/>
    </location>
</feature>
<feature type="region of interest" description="Disordered" evidence="1">
    <location>
        <begin position="418"/>
        <end position="459"/>
    </location>
</feature>
<dbReference type="VEuPathDB" id="FungiDB:MYCFIDRAFT_209405"/>
<evidence type="ECO:0000313" key="3">
    <source>
        <dbReference type="Proteomes" id="UP000016932"/>
    </source>
</evidence>
<sequence>MRTGVSIGDRKLALPPFPYCLRTDDHHLDASPHEGLDICMHVQSSTQFRALSKGETVQPPHSRRHSRLLRRKDPIEEDVPEVNTVYAGWTPDASLTNEGVSVKTSQRMKHSAKLRLTSSITPSSQHSPHLKISGPEYYYSRESGGPYGNVYAALTLSSTTKTLVNHVRLSMFRISAQDQLRGHSSTILILSPQIDRTAPPLQPCNNNDRCDLKHVSSHFSLQIVPMQKVHHHTGFITGTEHHAIDTTALDYGCQPQAAAVEVTPDLMRSGVWTIPSLKHPFPSKSPRQYQPRCLTRSMQICRLRALCCDFTAKKWASSRKIDVISHWRSTSMFESLGFSVVFRQLQEQVCEELVKEKKESWERLAEIEQEMRLMYSTFLDDQARWPYTSIWDSTEKDESVVETANLQYRNTCVGTTVRKPLSKSTSPITNSAPKSTTPSPSSPSHPGEKPSIQTHRTPQPRITTSLLLISPLSQTNQQKKNPARIPPPLYPSTATPPKSKPKRKSTAGCKYEFPIELLCGRERVRVFFSPPVKWTRILKAKGKGPEGFEGDLKGVVERDGMVCCSGDYGVSGSVAGAGAEGMFLDARARCTHDVQYRYYNETRNENQGPRTLTSITMSRHMHWTLRHAMPCYAYASI</sequence>
<keyword evidence="3" id="KW-1185">Reference proteome</keyword>
<dbReference type="KEGG" id="pfj:MYCFIDRAFT_209405"/>
<evidence type="ECO:0000256" key="1">
    <source>
        <dbReference type="SAM" id="MobiDB-lite"/>
    </source>
</evidence>
<protein>
    <submittedName>
        <fullName evidence="2">Uncharacterized protein</fullName>
    </submittedName>
</protein>
<reference evidence="2 3" key="1">
    <citation type="journal article" date="2012" name="PLoS Pathog.">
        <title>Diverse lifestyles and strategies of plant pathogenesis encoded in the genomes of eighteen Dothideomycetes fungi.</title>
        <authorList>
            <person name="Ohm R.A."/>
            <person name="Feau N."/>
            <person name="Henrissat B."/>
            <person name="Schoch C.L."/>
            <person name="Horwitz B.A."/>
            <person name="Barry K.W."/>
            <person name="Condon B.J."/>
            <person name="Copeland A.C."/>
            <person name="Dhillon B."/>
            <person name="Glaser F."/>
            <person name="Hesse C.N."/>
            <person name="Kosti I."/>
            <person name="LaButti K."/>
            <person name="Lindquist E.A."/>
            <person name="Lucas S."/>
            <person name="Salamov A.A."/>
            <person name="Bradshaw R.E."/>
            <person name="Ciuffetti L."/>
            <person name="Hamelin R.C."/>
            <person name="Kema G.H.J."/>
            <person name="Lawrence C."/>
            <person name="Scott J.A."/>
            <person name="Spatafora J.W."/>
            <person name="Turgeon B.G."/>
            <person name="de Wit P.J.G.M."/>
            <person name="Zhong S."/>
            <person name="Goodwin S.B."/>
            <person name="Grigoriev I.V."/>
        </authorList>
    </citation>
    <scope>NUCLEOTIDE SEQUENCE [LARGE SCALE GENOMIC DNA]</scope>
    <source>
        <strain evidence="2 3">CIRAD86</strain>
    </source>
</reference>
<gene>
    <name evidence="2" type="ORF">MYCFIDRAFT_209405</name>
</gene>
<dbReference type="AlphaFoldDB" id="M3AHG4"/>
<dbReference type="Proteomes" id="UP000016932">
    <property type="component" value="Unassembled WGS sequence"/>
</dbReference>
<name>M3AHG4_PSEFD</name>
<evidence type="ECO:0000313" key="2">
    <source>
        <dbReference type="EMBL" id="EME76947.1"/>
    </source>
</evidence>
<dbReference type="HOGENOM" id="CLU_429676_0_0_1"/>
<dbReference type="RefSeq" id="XP_007932569.1">
    <property type="nucleotide sequence ID" value="XM_007934378.1"/>
</dbReference>
<dbReference type="GeneID" id="19336781"/>
<dbReference type="EMBL" id="KB446573">
    <property type="protein sequence ID" value="EME76947.1"/>
    <property type="molecule type" value="Genomic_DNA"/>
</dbReference>
<organism evidence="2 3">
    <name type="scientific">Pseudocercospora fijiensis (strain CIRAD86)</name>
    <name type="common">Black leaf streak disease fungus</name>
    <name type="synonym">Mycosphaerella fijiensis</name>
    <dbReference type="NCBI Taxonomy" id="383855"/>
    <lineage>
        <taxon>Eukaryota</taxon>
        <taxon>Fungi</taxon>
        <taxon>Dikarya</taxon>
        <taxon>Ascomycota</taxon>
        <taxon>Pezizomycotina</taxon>
        <taxon>Dothideomycetes</taxon>
        <taxon>Dothideomycetidae</taxon>
        <taxon>Mycosphaerellales</taxon>
        <taxon>Mycosphaerellaceae</taxon>
        <taxon>Pseudocercospora</taxon>
    </lineage>
</organism>
<feature type="region of interest" description="Disordered" evidence="1">
    <location>
        <begin position="474"/>
        <end position="506"/>
    </location>
</feature>
<proteinExistence type="predicted"/>